<evidence type="ECO:0000256" key="7">
    <source>
        <dbReference type="SAM" id="SignalP"/>
    </source>
</evidence>
<protein>
    <recommendedName>
        <fullName evidence="8">WSC domain-containing protein</fullName>
    </recommendedName>
</protein>
<dbReference type="Pfam" id="PF01822">
    <property type="entry name" value="WSC"/>
    <property type="match status" value="1"/>
</dbReference>
<proteinExistence type="predicted"/>
<keyword evidence="6" id="KW-0325">Glycoprotein</keyword>
<evidence type="ECO:0000256" key="3">
    <source>
        <dbReference type="ARBA" id="ARBA00022729"/>
    </source>
</evidence>
<accession>A0ABR0EB93</accession>
<evidence type="ECO:0000256" key="4">
    <source>
        <dbReference type="ARBA" id="ARBA00022989"/>
    </source>
</evidence>
<gene>
    <name evidence="9" type="ORF">PRZ48_011208</name>
</gene>
<evidence type="ECO:0000313" key="10">
    <source>
        <dbReference type="Proteomes" id="UP001305779"/>
    </source>
</evidence>
<keyword evidence="5" id="KW-0472">Membrane</keyword>
<evidence type="ECO:0000256" key="2">
    <source>
        <dbReference type="ARBA" id="ARBA00022692"/>
    </source>
</evidence>
<keyword evidence="2" id="KW-0812">Transmembrane</keyword>
<dbReference type="PANTHER" id="PTHR24269:SF16">
    <property type="entry name" value="PROTEIN SLG1"/>
    <property type="match status" value="1"/>
</dbReference>
<comment type="subcellular location">
    <subcellularLocation>
        <location evidence="1">Membrane</location>
        <topology evidence="1">Single-pass membrane protein</topology>
    </subcellularLocation>
</comment>
<organism evidence="9 10">
    <name type="scientific">Zasmidium cellare</name>
    <name type="common">Wine cellar mold</name>
    <name type="synonym">Racodium cellare</name>
    <dbReference type="NCBI Taxonomy" id="395010"/>
    <lineage>
        <taxon>Eukaryota</taxon>
        <taxon>Fungi</taxon>
        <taxon>Dikarya</taxon>
        <taxon>Ascomycota</taxon>
        <taxon>Pezizomycotina</taxon>
        <taxon>Dothideomycetes</taxon>
        <taxon>Dothideomycetidae</taxon>
        <taxon>Mycosphaerellales</taxon>
        <taxon>Mycosphaerellaceae</taxon>
        <taxon>Zasmidium</taxon>
    </lineage>
</organism>
<name>A0ABR0EB93_ZASCE</name>
<dbReference type="InterPro" id="IPR051836">
    <property type="entry name" value="Kremen_rcpt"/>
</dbReference>
<reference evidence="9 10" key="1">
    <citation type="journal article" date="2023" name="G3 (Bethesda)">
        <title>A chromosome-level genome assembly of Zasmidium syzygii isolated from banana leaves.</title>
        <authorList>
            <person name="van Westerhoven A.C."/>
            <person name="Mehrabi R."/>
            <person name="Talebi R."/>
            <person name="Steentjes M.B.F."/>
            <person name="Corcolon B."/>
            <person name="Chong P.A."/>
            <person name="Kema G.H.J."/>
            <person name="Seidl M.F."/>
        </authorList>
    </citation>
    <scope>NUCLEOTIDE SEQUENCE [LARGE SCALE GENOMIC DNA]</scope>
    <source>
        <strain evidence="9 10">P124</strain>
    </source>
</reference>
<evidence type="ECO:0000313" key="9">
    <source>
        <dbReference type="EMBL" id="KAK4498550.1"/>
    </source>
</evidence>
<evidence type="ECO:0000256" key="5">
    <source>
        <dbReference type="ARBA" id="ARBA00023136"/>
    </source>
</evidence>
<dbReference type="PANTHER" id="PTHR24269">
    <property type="entry name" value="KREMEN PROTEIN"/>
    <property type="match status" value="1"/>
</dbReference>
<evidence type="ECO:0000256" key="6">
    <source>
        <dbReference type="ARBA" id="ARBA00023180"/>
    </source>
</evidence>
<keyword evidence="3 7" id="KW-0732">Signal</keyword>
<feature type="domain" description="WSC" evidence="8">
    <location>
        <begin position="43"/>
        <end position="143"/>
    </location>
</feature>
<dbReference type="EMBL" id="JAXOVC010000008">
    <property type="protein sequence ID" value="KAK4498550.1"/>
    <property type="molecule type" value="Genomic_DNA"/>
</dbReference>
<feature type="chain" id="PRO_5046222655" description="WSC domain-containing protein" evidence="7">
    <location>
        <begin position="20"/>
        <end position="178"/>
    </location>
</feature>
<dbReference type="SMART" id="SM00321">
    <property type="entry name" value="WSC"/>
    <property type="match status" value="1"/>
</dbReference>
<comment type="caution">
    <text evidence="9">The sequence shown here is derived from an EMBL/GenBank/DDBJ whole genome shotgun (WGS) entry which is preliminary data.</text>
</comment>
<feature type="signal peptide" evidence="7">
    <location>
        <begin position="1"/>
        <end position="19"/>
    </location>
</feature>
<dbReference type="PROSITE" id="PS51212">
    <property type="entry name" value="WSC"/>
    <property type="match status" value="1"/>
</dbReference>
<sequence>MRLTTLVTALLSAAALTTAQVQQSIVNPTTAASTATPLPSASNYAYAGCWNETTQVPNTGGLRALSNGNSSANNTMTITSCIAYCASFSSQYAGLEYGRECYCASYISSFSTKLNESRCNYACNGNASEICGGMLSLTLYNRTGDGKSSAAGRLLGGGSGAAVYAFAGVGMLVLAAVL</sequence>
<keyword evidence="10" id="KW-1185">Reference proteome</keyword>
<keyword evidence="4" id="KW-1133">Transmembrane helix</keyword>
<dbReference type="Proteomes" id="UP001305779">
    <property type="component" value="Unassembled WGS sequence"/>
</dbReference>
<dbReference type="InterPro" id="IPR002889">
    <property type="entry name" value="WSC_carb-bd"/>
</dbReference>
<evidence type="ECO:0000259" key="8">
    <source>
        <dbReference type="PROSITE" id="PS51212"/>
    </source>
</evidence>
<evidence type="ECO:0000256" key="1">
    <source>
        <dbReference type="ARBA" id="ARBA00004167"/>
    </source>
</evidence>